<dbReference type="Pfam" id="PF13424">
    <property type="entry name" value="TPR_12"/>
    <property type="match status" value="3"/>
</dbReference>
<feature type="domain" description="DUF7779" evidence="4">
    <location>
        <begin position="459"/>
        <end position="552"/>
    </location>
</feature>
<dbReference type="SUPFAM" id="SSF52540">
    <property type="entry name" value="P-loop containing nucleoside triphosphate hydrolases"/>
    <property type="match status" value="1"/>
</dbReference>
<dbReference type="PANTHER" id="PTHR46082">
    <property type="entry name" value="ATP/GTP-BINDING PROTEIN-RELATED"/>
    <property type="match status" value="1"/>
</dbReference>
<dbReference type="InterPro" id="IPR027417">
    <property type="entry name" value="P-loop_NTPase"/>
</dbReference>
<dbReference type="InterPro" id="IPR053137">
    <property type="entry name" value="NLR-like"/>
</dbReference>
<comment type="caution">
    <text evidence="5">The sequence shown here is derived from an EMBL/GenBank/DDBJ whole genome shotgun (WGS) entry which is preliminary data.</text>
</comment>
<organism evidence="5 6">
    <name type="scientific">Dactylonectria estremocensis</name>
    <dbReference type="NCBI Taxonomy" id="1079267"/>
    <lineage>
        <taxon>Eukaryota</taxon>
        <taxon>Fungi</taxon>
        <taxon>Dikarya</taxon>
        <taxon>Ascomycota</taxon>
        <taxon>Pezizomycotina</taxon>
        <taxon>Sordariomycetes</taxon>
        <taxon>Hypocreomycetidae</taxon>
        <taxon>Hypocreales</taxon>
        <taxon>Nectriaceae</taxon>
        <taxon>Dactylonectria</taxon>
    </lineage>
</organism>
<gene>
    <name evidence="5" type="ORF">B0J13DRAFT_554855</name>
</gene>
<evidence type="ECO:0000313" key="6">
    <source>
        <dbReference type="Proteomes" id="UP000717696"/>
    </source>
</evidence>
<dbReference type="InterPro" id="IPR002182">
    <property type="entry name" value="NB-ARC"/>
</dbReference>
<sequence length="916" mass="104433">MAEAVGLATSVIAIIELSVKVGTLCLDYSTSVNNARDDIARLRSRLEDLGRAVRGLQKLLGSPDAHALTTSRELLECVDNCALELGQLQSKLDPNKTRKSMRRFGFRALKWPFDTKDVNQILTSFERYERTITLSLQVDQTTLLLDIGQRMKDISLQPEKDASMASKPYLSMPFQPDPDFIDRPEIITWMKEHYRDPSGRMALLGMGGFGKSQLAIQFAHHIRATSPQTGIFWVYASSKQRFQEAYRSIADQLQLPKRNDPDVDVLGLVRDWFQKDEVGPWLIVLDNVDDVHVFYPGHATNAEKTSPNSSDESCAEVSIQQPLASFLPKRHNGVILVTSRSLDAAEKLTGSHKSIHKIPPMNNAQALQLLQHKLEGDYDKNDAAELIQALDHIPLAITQATAYINRRAPRMSVATYLKDFRRSDKRKGNLLNCDAGDLRRDETVSNSVVTTWQVTFEQIQRERPSAAHLLSFMSFFNPQGIPEFAIRNYQKDMPRNGDAIIKDTSEEEDTSDEDCAEFEDDLDVLRGYSLVSMAANRDTFEMHSLVQLCTRIWLSAVDTTRDWERIYLWVIAMRFPKGNFENWPRCRALMPHIESIMHEPPQNELHPWMRLLTNCGRYLNKTGSFTAAERLARKALETSTSMLGEEHPRTLSSMSTLSYSLWSQGRWKEAEELEVRLVELEKKVLGDEHPETLTTMSNLALTYRDQARWKEAEVLQVRIMEQKKKVLGDEHSDTLISMSILATIYGDQGRWKEAEELEEKTLQIRTRILGEEHPNTLTSMSNLASTYWNQGRWNEAEKLEAPLLELKKKLLGDEHPSTLISMANLASTYRDQGQWEEAEELDIKTLEIRSRVLGEEHPATLITKNNLAVAWHDVGKLNEAIVLMKDCVSTRRKILGPDHPDTQGSMRWLEEWTSEA</sequence>
<dbReference type="InterPro" id="IPR031348">
    <property type="entry name" value="PigL_N"/>
</dbReference>
<feature type="domain" description="Azaphilone pigments biosynthesis cluster protein L N-terminal" evidence="3">
    <location>
        <begin position="2"/>
        <end position="137"/>
    </location>
</feature>
<dbReference type="PANTHER" id="PTHR46082:SF6">
    <property type="entry name" value="AAA+ ATPASE DOMAIN-CONTAINING PROTEIN-RELATED"/>
    <property type="match status" value="1"/>
</dbReference>
<reference evidence="5" key="1">
    <citation type="journal article" date="2021" name="Nat. Commun.">
        <title>Genetic determinants of endophytism in the Arabidopsis root mycobiome.</title>
        <authorList>
            <person name="Mesny F."/>
            <person name="Miyauchi S."/>
            <person name="Thiergart T."/>
            <person name="Pickel B."/>
            <person name="Atanasova L."/>
            <person name="Karlsson M."/>
            <person name="Huettel B."/>
            <person name="Barry K.W."/>
            <person name="Haridas S."/>
            <person name="Chen C."/>
            <person name="Bauer D."/>
            <person name="Andreopoulos W."/>
            <person name="Pangilinan J."/>
            <person name="LaButti K."/>
            <person name="Riley R."/>
            <person name="Lipzen A."/>
            <person name="Clum A."/>
            <person name="Drula E."/>
            <person name="Henrissat B."/>
            <person name="Kohler A."/>
            <person name="Grigoriev I.V."/>
            <person name="Martin F.M."/>
            <person name="Hacquard S."/>
        </authorList>
    </citation>
    <scope>NUCLEOTIDE SEQUENCE</scope>
    <source>
        <strain evidence="5">MPI-CAGE-AT-0021</strain>
    </source>
</reference>
<keyword evidence="1" id="KW-0175">Coiled coil</keyword>
<dbReference type="AlphaFoldDB" id="A0A9P9ETP4"/>
<dbReference type="InterPro" id="IPR056681">
    <property type="entry name" value="DUF7779"/>
</dbReference>
<accession>A0A9P9ETP4</accession>
<dbReference type="Pfam" id="PF13374">
    <property type="entry name" value="TPR_10"/>
    <property type="match status" value="1"/>
</dbReference>
<dbReference type="Pfam" id="PF00931">
    <property type="entry name" value="NB-ARC"/>
    <property type="match status" value="1"/>
</dbReference>
<dbReference type="Gene3D" id="3.40.50.300">
    <property type="entry name" value="P-loop containing nucleotide triphosphate hydrolases"/>
    <property type="match status" value="1"/>
</dbReference>
<dbReference type="PRINTS" id="PR00381">
    <property type="entry name" value="KINESINLIGHT"/>
</dbReference>
<evidence type="ECO:0000259" key="2">
    <source>
        <dbReference type="Pfam" id="PF00931"/>
    </source>
</evidence>
<feature type="domain" description="NB-ARC" evidence="2">
    <location>
        <begin position="196"/>
        <end position="289"/>
    </location>
</feature>
<dbReference type="EMBL" id="JAGMUU010000010">
    <property type="protein sequence ID" value="KAH7144249.1"/>
    <property type="molecule type" value="Genomic_DNA"/>
</dbReference>
<dbReference type="Pfam" id="PF17111">
    <property type="entry name" value="PigL_N"/>
    <property type="match status" value="1"/>
</dbReference>
<dbReference type="OrthoDB" id="20872at2759"/>
<dbReference type="SUPFAM" id="SSF48452">
    <property type="entry name" value="TPR-like"/>
    <property type="match status" value="3"/>
</dbReference>
<protein>
    <submittedName>
        <fullName evidence="5">Uncharacterized protein</fullName>
    </submittedName>
</protein>
<evidence type="ECO:0000313" key="5">
    <source>
        <dbReference type="EMBL" id="KAH7144249.1"/>
    </source>
</evidence>
<evidence type="ECO:0000259" key="4">
    <source>
        <dbReference type="Pfam" id="PF25000"/>
    </source>
</evidence>
<dbReference type="Pfam" id="PF25000">
    <property type="entry name" value="DUF7779"/>
    <property type="match status" value="1"/>
</dbReference>
<proteinExistence type="predicted"/>
<keyword evidence="6" id="KW-1185">Reference proteome</keyword>
<name>A0A9P9ETP4_9HYPO</name>
<dbReference type="Proteomes" id="UP000717696">
    <property type="component" value="Unassembled WGS sequence"/>
</dbReference>
<dbReference type="InterPro" id="IPR011990">
    <property type="entry name" value="TPR-like_helical_dom_sf"/>
</dbReference>
<dbReference type="Gene3D" id="1.25.40.10">
    <property type="entry name" value="Tetratricopeptide repeat domain"/>
    <property type="match status" value="2"/>
</dbReference>
<dbReference type="NCBIfam" id="NF040586">
    <property type="entry name" value="FxSxx_TPR"/>
    <property type="match status" value="1"/>
</dbReference>
<evidence type="ECO:0000259" key="3">
    <source>
        <dbReference type="Pfam" id="PF17111"/>
    </source>
</evidence>
<feature type="coiled-coil region" evidence="1">
    <location>
        <begin position="32"/>
        <end position="59"/>
    </location>
</feature>
<evidence type="ECO:0000256" key="1">
    <source>
        <dbReference type="SAM" id="Coils"/>
    </source>
</evidence>
<dbReference type="GO" id="GO:0043531">
    <property type="term" value="F:ADP binding"/>
    <property type="evidence" value="ECO:0007669"/>
    <property type="project" value="InterPro"/>
</dbReference>